<keyword evidence="1" id="KW-0521">NADP</keyword>
<dbReference type="InterPro" id="IPR050791">
    <property type="entry name" value="Aldo-Keto_reductase"/>
</dbReference>
<organism evidence="4 5">
    <name type="scientific">Gossypium darwinii</name>
    <name type="common">Darwin's cotton</name>
    <name type="synonym">Gossypium barbadense var. darwinii</name>
    <dbReference type="NCBI Taxonomy" id="34276"/>
    <lineage>
        <taxon>Eukaryota</taxon>
        <taxon>Viridiplantae</taxon>
        <taxon>Streptophyta</taxon>
        <taxon>Embryophyta</taxon>
        <taxon>Tracheophyta</taxon>
        <taxon>Spermatophyta</taxon>
        <taxon>Magnoliopsida</taxon>
        <taxon>eudicotyledons</taxon>
        <taxon>Gunneridae</taxon>
        <taxon>Pentapetalae</taxon>
        <taxon>rosids</taxon>
        <taxon>malvids</taxon>
        <taxon>Malvales</taxon>
        <taxon>Malvaceae</taxon>
        <taxon>Malvoideae</taxon>
        <taxon>Gossypium</taxon>
    </lineage>
</organism>
<dbReference type="AlphaFoldDB" id="A0A5D2HHF9"/>
<evidence type="ECO:0000256" key="2">
    <source>
        <dbReference type="ARBA" id="ARBA00023002"/>
    </source>
</evidence>
<dbReference type="GO" id="GO:0016491">
    <property type="term" value="F:oxidoreductase activity"/>
    <property type="evidence" value="ECO:0007669"/>
    <property type="project" value="UniProtKB-KW"/>
</dbReference>
<evidence type="ECO:0000259" key="3">
    <source>
        <dbReference type="Pfam" id="PF00248"/>
    </source>
</evidence>
<protein>
    <recommendedName>
        <fullName evidence="3">NADP-dependent oxidoreductase domain-containing protein</fullName>
    </recommendedName>
</protein>
<evidence type="ECO:0000256" key="1">
    <source>
        <dbReference type="ARBA" id="ARBA00022857"/>
    </source>
</evidence>
<dbReference type="GO" id="GO:0005737">
    <property type="term" value="C:cytoplasm"/>
    <property type="evidence" value="ECO:0007669"/>
    <property type="project" value="TreeGrafter"/>
</dbReference>
<dbReference type="EMBL" id="CM017688">
    <property type="protein sequence ID" value="TYH29633.1"/>
    <property type="molecule type" value="Genomic_DNA"/>
</dbReference>
<dbReference type="Gene3D" id="3.20.20.100">
    <property type="entry name" value="NADP-dependent oxidoreductase domain"/>
    <property type="match status" value="1"/>
</dbReference>
<keyword evidence="5" id="KW-1185">Reference proteome</keyword>
<dbReference type="PANTHER" id="PTHR43625">
    <property type="entry name" value="AFLATOXIN B1 ALDEHYDE REDUCTASE"/>
    <property type="match status" value="1"/>
</dbReference>
<feature type="non-terminal residue" evidence="4">
    <location>
        <position position="1"/>
    </location>
</feature>
<gene>
    <name evidence="4" type="ORF">ES288_A01G027600v1</name>
</gene>
<sequence>VSRLGFGCGGLSGILNAPLSHQDGCSVIKEDFSNGITFFDAADVYGKNHENEIMVCKALNQLPRDQIQLATEFSTVVLVRYCCESSLKWLDVDYNDLYYQHLVDTSVPIEETMEELKKLVEEGKIKYIVLSEASAVTIKRAHAIHPITALQMEYSLWTRKIEDEIIPNIKDNVGPLALKLTQEHLKEIRDAVPIDDVSGTREVASYAWKFADTPIKET</sequence>
<name>A0A5D2HHF9_GOSDA</name>
<keyword evidence="2" id="KW-0560">Oxidoreductase</keyword>
<proteinExistence type="predicted"/>
<accession>A0A5D2HHF9</accession>
<reference evidence="4 5" key="1">
    <citation type="submission" date="2019-06" db="EMBL/GenBank/DDBJ databases">
        <title>WGS assembly of Gossypium darwinii.</title>
        <authorList>
            <person name="Chen Z.J."/>
            <person name="Sreedasyam A."/>
            <person name="Ando A."/>
            <person name="Song Q."/>
            <person name="De L."/>
            <person name="Hulse-Kemp A."/>
            <person name="Ding M."/>
            <person name="Ye W."/>
            <person name="Kirkbride R."/>
            <person name="Jenkins J."/>
            <person name="Plott C."/>
            <person name="Lovell J."/>
            <person name="Lin Y.-M."/>
            <person name="Vaughn R."/>
            <person name="Liu B."/>
            <person name="Li W."/>
            <person name="Simpson S."/>
            <person name="Scheffler B."/>
            <person name="Saski C."/>
            <person name="Grover C."/>
            <person name="Hu G."/>
            <person name="Conover J."/>
            <person name="Carlson J."/>
            <person name="Shu S."/>
            <person name="Boston L."/>
            <person name="Williams M."/>
            <person name="Peterson D."/>
            <person name="Mcgee K."/>
            <person name="Jones D."/>
            <person name="Wendel J."/>
            <person name="Stelly D."/>
            <person name="Grimwood J."/>
            <person name="Schmutz J."/>
        </authorList>
    </citation>
    <scope>NUCLEOTIDE SEQUENCE [LARGE SCALE GENOMIC DNA]</scope>
    <source>
        <strain evidence="4">1808015.09</strain>
    </source>
</reference>
<evidence type="ECO:0000313" key="5">
    <source>
        <dbReference type="Proteomes" id="UP000323506"/>
    </source>
</evidence>
<evidence type="ECO:0000313" key="4">
    <source>
        <dbReference type="EMBL" id="TYH29633.1"/>
    </source>
</evidence>
<dbReference type="InterPro" id="IPR023210">
    <property type="entry name" value="NADP_OxRdtase_dom"/>
</dbReference>
<dbReference type="PANTHER" id="PTHR43625:SF42">
    <property type="entry name" value="PERAKINE REDUCTASE-LIKE"/>
    <property type="match status" value="1"/>
</dbReference>
<dbReference type="Pfam" id="PF00248">
    <property type="entry name" value="Aldo_ket_red"/>
    <property type="match status" value="1"/>
</dbReference>
<dbReference type="InterPro" id="IPR036812">
    <property type="entry name" value="NAD(P)_OxRdtase_dom_sf"/>
</dbReference>
<dbReference type="Proteomes" id="UP000323506">
    <property type="component" value="Chromosome A01"/>
</dbReference>
<dbReference type="SUPFAM" id="SSF51430">
    <property type="entry name" value="NAD(P)-linked oxidoreductase"/>
    <property type="match status" value="1"/>
</dbReference>
<feature type="domain" description="NADP-dependent oxidoreductase" evidence="3">
    <location>
        <begin position="4"/>
        <end position="176"/>
    </location>
</feature>